<organism evidence="2 3">
    <name type="scientific">Araneus ventricosus</name>
    <name type="common">Orbweaver spider</name>
    <name type="synonym">Epeira ventricosa</name>
    <dbReference type="NCBI Taxonomy" id="182803"/>
    <lineage>
        <taxon>Eukaryota</taxon>
        <taxon>Metazoa</taxon>
        <taxon>Ecdysozoa</taxon>
        <taxon>Arthropoda</taxon>
        <taxon>Chelicerata</taxon>
        <taxon>Arachnida</taxon>
        <taxon>Araneae</taxon>
        <taxon>Araneomorphae</taxon>
        <taxon>Entelegynae</taxon>
        <taxon>Araneoidea</taxon>
        <taxon>Araneidae</taxon>
        <taxon>Araneus</taxon>
    </lineage>
</organism>
<name>A0A4Y2Q5H0_ARAVE</name>
<comment type="caution">
    <text evidence="2">The sequence shown here is derived from an EMBL/GenBank/DDBJ whole genome shotgun (WGS) entry which is preliminary data.</text>
</comment>
<reference evidence="2 3" key="1">
    <citation type="journal article" date="2019" name="Sci. Rep.">
        <title>Orb-weaving spider Araneus ventricosus genome elucidates the spidroin gene catalogue.</title>
        <authorList>
            <person name="Kono N."/>
            <person name="Nakamura H."/>
            <person name="Ohtoshi R."/>
            <person name="Moran D.A.P."/>
            <person name="Shinohara A."/>
            <person name="Yoshida Y."/>
            <person name="Fujiwara M."/>
            <person name="Mori M."/>
            <person name="Tomita M."/>
            <person name="Arakawa K."/>
        </authorList>
    </citation>
    <scope>NUCLEOTIDE SEQUENCE [LARGE SCALE GENOMIC DNA]</scope>
</reference>
<sequence>MEYLPIQASERKKVLFSIRDRLRTMRSNRLLLCPKQGKAMECVAKSKASSHFLFTGDYTSFAVYRFFGFARLDLLALRGNQPWKKNGDTSCRGCDECELETLPHELNHCTILAKNQAVGPLGKRPDLVVQIGKEVFIIDVCIPFENRYESFDRARQEKLEKYAHLIPHYSVNGCKASVIPIIVGALGSWDHKNDKFLLKHMTKSYLNKFHKLCCSDVLHWSRDIFVEHVTGHRQFTDNTNSSRPPTSAASASNS</sequence>
<dbReference type="OrthoDB" id="8195432at2759"/>
<keyword evidence="3" id="KW-1185">Reference proteome</keyword>
<gene>
    <name evidence="2" type="ORF">AVEN_243521_1</name>
</gene>
<feature type="region of interest" description="Disordered" evidence="1">
    <location>
        <begin position="234"/>
        <end position="254"/>
    </location>
</feature>
<dbReference type="AlphaFoldDB" id="A0A4Y2Q5H0"/>
<dbReference type="Proteomes" id="UP000499080">
    <property type="component" value="Unassembled WGS sequence"/>
</dbReference>
<proteinExistence type="predicted"/>
<evidence type="ECO:0000256" key="1">
    <source>
        <dbReference type="SAM" id="MobiDB-lite"/>
    </source>
</evidence>
<accession>A0A4Y2Q5H0</accession>
<evidence type="ECO:0000313" key="3">
    <source>
        <dbReference type="Proteomes" id="UP000499080"/>
    </source>
</evidence>
<feature type="compositionally biased region" description="Low complexity" evidence="1">
    <location>
        <begin position="239"/>
        <end position="254"/>
    </location>
</feature>
<dbReference type="EMBL" id="BGPR01012976">
    <property type="protein sequence ID" value="GBN58664.1"/>
    <property type="molecule type" value="Genomic_DNA"/>
</dbReference>
<protein>
    <submittedName>
        <fullName evidence="2">Uncharacterized protein</fullName>
    </submittedName>
</protein>
<evidence type="ECO:0000313" key="2">
    <source>
        <dbReference type="EMBL" id="GBN58664.1"/>
    </source>
</evidence>